<dbReference type="WBParaSite" id="TMUE_2000007419.1">
    <property type="protein sequence ID" value="TMUE_2000007419.1"/>
    <property type="gene ID" value="WBGene00285695"/>
</dbReference>
<name>A0A5S6QJS5_TRIMR</name>
<evidence type="ECO:0000256" key="1">
    <source>
        <dbReference type="SAM" id="SignalP"/>
    </source>
</evidence>
<sequence length="120" mass="13510">MSWSLQTVCFAIIGIVCVTSISLEDLVDDKYSGSIRQAIFVVSNNEINKYDWHDSDPCLALIKLAAYRLQMLDRNLYLTSSTQRTYEQILIDVIMDAAENVGKKKKQKQCKAACEAIVNA</sequence>
<protein>
    <submittedName>
        <fullName evidence="3">Uncharacterized protein</fullName>
    </submittedName>
</protein>
<keyword evidence="2" id="KW-1185">Reference proteome</keyword>
<feature type="chain" id="PRO_5024449027" evidence="1">
    <location>
        <begin position="21"/>
        <end position="120"/>
    </location>
</feature>
<dbReference type="Proteomes" id="UP000046395">
    <property type="component" value="Unassembled WGS sequence"/>
</dbReference>
<feature type="signal peptide" evidence="1">
    <location>
        <begin position="1"/>
        <end position="20"/>
    </location>
</feature>
<accession>A0A5S6QJS5</accession>
<keyword evidence="1" id="KW-0732">Signal</keyword>
<proteinExistence type="predicted"/>
<evidence type="ECO:0000313" key="3">
    <source>
        <dbReference type="WBParaSite" id="TMUE_2000007419.1"/>
    </source>
</evidence>
<organism evidence="2 3">
    <name type="scientific">Trichuris muris</name>
    <name type="common">Mouse whipworm</name>
    <dbReference type="NCBI Taxonomy" id="70415"/>
    <lineage>
        <taxon>Eukaryota</taxon>
        <taxon>Metazoa</taxon>
        <taxon>Ecdysozoa</taxon>
        <taxon>Nematoda</taxon>
        <taxon>Enoplea</taxon>
        <taxon>Dorylaimia</taxon>
        <taxon>Trichinellida</taxon>
        <taxon>Trichuridae</taxon>
        <taxon>Trichuris</taxon>
    </lineage>
</organism>
<evidence type="ECO:0000313" key="2">
    <source>
        <dbReference type="Proteomes" id="UP000046395"/>
    </source>
</evidence>
<reference evidence="3" key="1">
    <citation type="submission" date="2019-12" db="UniProtKB">
        <authorList>
            <consortium name="WormBaseParasite"/>
        </authorList>
    </citation>
    <scope>IDENTIFICATION</scope>
</reference>
<dbReference type="AlphaFoldDB" id="A0A5S6QJS5"/>